<gene>
    <name evidence="1" type="ORF">EV207_10284</name>
</gene>
<dbReference type="OrthoDB" id="2599887at2"/>
<dbReference type="Proteomes" id="UP000295416">
    <property type="component" value="Unassembled WGS sequence"/>
</dbReference>
<organism evidence="1 2">
    <name type="scientific">Scopulibacillus darangshiensis</name>
    <dbReference type="NCBI Taxonomy" id="442528"/>
    <lineage>
        <taxon>Bacteria</taxon>
        <taxon>Bacillati</taxon>
        <taxon>Bacillota</taxon>
        <taxon>Bacilli</taxon>
        <taxon>Bacillales</taxon>
        <taxon>Sporolactobacillaceae</taxon>
        <taxon>Scopulibacillus</taxon>
    </lineage>
</organism>
<evidence type="ECO:0000313" key="2">
    <source>
        <dbReference type="Proteomes" id="UP000295416"/>
    </source>
</evidence>
<protein>
    <submittedName>
        <fullName evidence="1">Spore germination protein PE</fullName>
    </submittedName>
</protein>
<proteinExistence type="predicted"/>
<dbReference type="EMBL" id="SLXK01000002">
    <property type="protein sequence ID" value="TCP31594.1"/>
    <property type="molecule type" value="Genomic_DNA"/>
</dbReference>
<dbReference type="Pfam" id="PF10970">
    <property type="entry name" value="GerPE"/>
    <property type="match status" value="1"/>
</dbReference>
<reference evidence="1 2" key="1">
    <citation type="submission" date="2019-03" db="EMBL/GenBank/DDBJ databases">
        <title>Genomic Encyclopedia of Type Strains, Phase IV (KMG-IV): sequencing the most valuable type-strain genomes for metagenomic binning, comparative biology and taxonomic classification.</title>
        <authorList>
            <person name="Goeker M."/>
        </authorList>
    </citation>
    <scope>NUCLEOTIDE SEQUENCE [LARGE SCALE GENOMIC DNA]</scope>
    <source>
        <strain evidence="1 2">DSM 19377</strain>
    </source>
</reference>
<accession>A0A4R2PBA7</accession>
<keyword evidence="2" id="KW-1185">Reference proteome</keyword>
<name>A0A4R2PBA7_9BACL</name>
<dbReference type="RefSeq" id="WP_132743152.1">
    <property type="nucleotide sequence ID" value="NZ_SLXK01000002.1"/>
</dbReference>
<comment type="caution">
    <text evidence="1">The sequence shown here is derived from an EMBL/GenBank/DDBJ whole genome shotgun (WGS) entry which is preliminary data.</text>
</comment>
<sequence length="126" mass="14203">MLVRPSLVHDIHIDSVTLSSVLEIGDSRRLTPSSKVFAVQREYPFYDSRKAVLQNHLFFVPLLKANIYEPVQTTIVNEPNSSIKVDHLRIIAVSNASVVEIGSTGDIYCEARTKNVRQFINPPKEL</sequence>
<evidence type="ECO:0000313" key="1">
    <source>
        <dbReference type="EMBL" id="TCP31594.1"/>
    </source>
</evidence>
<dbReference type="AlphaFoldDB" id="A0A4R2PBA7"/>
<dbReference type="InterPro" id="IPR024496">
    <property type="entry name" value="Spore_germ_GerPE"/>
</dbReference>